<dbReference type="InterPro" id="IPR050855">
    <property type="entry name" value="NDM-1-like"/>
</dbReference>
<name>A0ABR9QIX2_9BACI</name>
<gene>
    <name evidence="2" type="ORF">IMZ08_10340</name>
</gene>
<accession>A0ABR9QIX2</accession>
<organism evidence="2 3">
    <name type="scientific">Litchfieldia luteola</name>
    <dbReference type="NCBI Taxonomy" id="682179"/>
    <lineage>
        <taxon>Bacteria</taxon>
        <taxon>Bacillati</taxon>
        <taxon>Bacillota</taxon>
        <taxon>Bacilli</taxon>
        <taxon>Bacillales</taxon>
        <taxon>Bacillaceae</taxon>
        <taxon>Litchfieldia</taxon>
    </lineage>
</organism>
<dbReference type="SMART" id="SM00849">
    <property type="entry name" value="Lactamase_B"/>
    <property type="match status" value="1"/>
</dbReference>
<evidence type="ECO:0000313" key="2">
    <source>
        <dbReference type="EMBL" id="MBE4908453.1"/>
    </source>
</evidence>
<proteinExistence type="predicted"/>
<dbReference type="SUPFAM" id="SSF56281">
    <property type="entry name" value="Metallo-hydrolase/oxidoreductase"/>
    <property type="match status" value="1"/>
</dbReference>
<keyword evidence="3" id="KW-1185">Reference proteome</keyword>
<dbReference type="RefSeq" id="WP_193536171.1">
    <property type="nucleotide sequence ID" value="NZ_JADCLJ010000020.1"/>
</dbReference>
<dbReference type="PANTHER" id="PTHR42951">
    <property type="entry name" value="METALLO-BETA-LACTAMASE DOMAIN-CONTAINING"/>
    <property type="match status" value="1"/>
</dbReference>
<sequence length="295" mass="33598">MNRIGPIVIVEGPNQSKVPFSRSLYIDCSDKVLIDSGGEASSLQTINEEFGIDLIINTHYHPDHTQHNHLFKDALKWINPIEYKTTRTIEGVANENGIYQEWGSKGVEMWRKSLPQEWVENIGQITGTYDYETEYCFGDVKVHFLHTPGHTKGLSCPYFPDQGVVFVGDYDMTSFGPWYNGSDGDIDDFISSGKRLLTLDADTFITGHQKGIFTKQEFKVAMSEFLAIIDKRDERIEHYVRQGLNFEELASVGIFYPKKLLSEPLLQTWERSGIRKHLIRLGLSVPGAKLEYSHS</sequence>
<dbReference type="InterPro" id="IPR001279">
    <property type="entry name" value="Metallo-B-lactamas"/>
</dbReference>
<dbReference type="InterPro" id="IPR036866">
    <property type="entry name" value="RibonucZ/Hydroxyglut_hydro"/>
</dbReference>
<dbReference type="Proteomes" id="UP001516662">
    <property type="component" value="Unassembled WGS sequence"/>
</dbReference>
<evidence type="ECO:0000259" key="1">
    <source>
        <dbReference type="SMART" id="SM00849"/>
    </source>
</evidence>
<comment type="caution">
    <text evidence="2">The sequence shown here is derived from an EMBL/GenBank/DDBJ whole genome shotgun (WGS) entry which is preliminary data.</text>
</comment>
<feature type="domain" description="Metallo-beta-lactamase" evidence="1">
    <location>
        <begin position="20"/>
        <end position="208"/>
    </location>
</feature>
<evidence type="ECO:0000313" key="3">
    <source>
        <dbReference type="Proteomes" id="UP001516662"/>
    </source>
</evidence>
<dbReference type="Pfam" id="PF00753">
    <property type="entry name" value="Lactamase_B"/>
    <property type="match status" value="1"/>
</dbReference>
<dbReference type="Gene3D" id="3.60.15.10">
    <property type="entry name" value="Ribonuclease Z/Hydroxyacylglutathione hydrolase-like"/>
    <property type="match status" value="1"/>
</dbReference>
<dbReference type="EMBL" id="JADCLJ010000020">
    <property type="protein sequence ID" value="MBE4908453.1"/>
    <property type="molecule type" value="Genomic_DNA"/>
</dbReference>
<reference evidence="2 3" key="1">
    <citation type="submission" date="2020-10" db="EMBL/GenBank/DDBJ databases">
        <title>Bacillus sp. HD4P25, an endophyte from a halophyte.</title>
        <authorList>
            <person name="Sun J.-Q."/>
        </authorList>
    </citation>
    <scope>NUCLEOTIDE SEQUENCE [LARGE SCALE GENOMIC DNA]</scope>
    <source>
        <strain evidence="2 3">YIM 93174</strain>
    </source>
</reference>
<protein>
    <submittedName>
        <fullName evidence="2">MBL fold metallo-hydrolase</fullName>
    </submittedName>
</protein>
<dbReference type="PANTHER" id="PTHR42951:SF4">
    <property type="entry name" value="ACYL-COENZYME A THIOESTERASE MBLAC2"/>
    <property type="match status" value="1"/>
</dbReference>